<keyword evidence="2" id="KW-0479">Metal-binding</keyword>
<accession>E1ICG5</accession>
<dbReference type="SUPFAM" id="SSF53187">
    <property type="entry name" value="Zn-dependent exopeptidases"/>
    <property type="match status" value="1"/>
</dbReference>
<dbReference type="Proteomes" id="UP000054010">
    <property type="component" value="Unassembled WGS sequence"/>
</dbReference>
<proteinExistence type="predicted"/>
<protein>
    <submittedName>
        <fullName evidence="6">Peptidase M20</fullName>
    </submittedName>
</protein>
<dbReference type="Pfam" id="PF07687">
    <property type="entry name" value="M20_dimer"/>
    <property type="match status" value="1"/>
</dbReference>
<dbReference type="GO" id="GO:0016787">
    <property type="term" value="F:hydrolase activity"/>
    <property type="evidence" value="ECO:0007669"/>
    <property type="project" value="UniProtKB-KW"/>
</dbReference>
<dbReference type="eggNOG" id="COG0624">
    <property type="taxonomic scope" value="Bacteria"/>
</dbReference>
<evidence type="ECO:0000256" key="1">
    <source>
        <dbReference type="ARBA" id="ARBA00001947"/>
    </source>
</evidence>
<dbReference type="OrthoDB" id="9783294at2"/>
<dbReference type="InterPro" id="IPR036264">
    <property type="entry name" value="Bact_exopeptidase_dim_dom"/>
</dbReference>
<dbReference type="PANTHER" id="PTHR43808:SF17">
    <property type="entry name" value="PEPTIDASE M20"/>
    <property type="match status" value="1"/>
</dbReference>
<evidence type="ECO:0000256" key="3">
    <source>
        <dbReference type="ARBA" id="ARBA00022801"/>
    </source>
</evidence>
<gene>
    <name evidence="6" type="ORF">OSCT_1016</name>
</gene>
<evidence type="ECO:0000313" key="6">
    <source>
        <dbReference type="EMBL" id="EFO81093.1"/>
    </source>
</evidence>
<evidence type="ECO:0000313" key="7">
    <source>
        <dbReference type="Proteomes" id="UP000054010"/>
    </source>
</evidence>
<organism evidence="6 7">
    <name type="scientific">Oscillochloris trichoides DG-6</name>
    <dbReference type="NCBI Taxonomy" id="765420"/>
    <lineage>
        <taxon>Bacteria</taxon>
        <taxon>Bacillati</taxon>
        <taxon>Chloroflexota</taxon>
        <taxon>Chloroflexia</taxon>
        <taxon>Chloroflexales</taxon>
        <taxon>Chloroflexineae</taxon>
        <taxon>Oscillochloridaceae</taxon>
        <taxon>Oscillochloris</taxon>
    </lineage>
</organism>
<name>E1ICG5_9CHLR</name>
<evidence type="ECO:0000256" key="4">
    <source>
        <dbReference type="ARBA" id="ARBA00022833"/>
    </source>
</evidence>
<comment type="caution">
    <text evidence="6">The sequence shown here is derived from an EMBL/GenBank/DDBJ whole genome shotgun (WGS) entry which is preliminary data.</text>
</comment>
<dbReference type="GO" id="GO:0046872">
    <property type="term" value="F:metal ion binding"/>
    <property type="evidence" value="ECO:0007669"/>
    <property type="project" value="UniProtKB-KW"/>
</dbReference>
<feature type="domain" description="Peptidase M20 dimerisation" evidence="5">
    <location>
        <begin position="189"/>
        <end position="280"/>
    </location>
</feature>
<keyword evidence="7" id="KW-1185">Reference proteome</keyword>
<dbReference type="EMBL" id="ADVR01000026">
    <property type="protein sequence ID" value="EFO81093.1"/>
    <property type="molecule type" value="Genomic_DNA"/>
</dbReference>
<dbReference type="Gene3D" id="3.40.630.10">
    <property type="entry name" value="Zn peptidases"/>
    <property type="match status" value="1"/>
</dbReference>
<reference evidence="6 7" key="1">
    <citation type="journal article" date="2011" name="J. Bacteriol.">
        <title>Draft genome sequence of the anoxygenic filamentous phototrophic bacterium Oscillochloris trichoides subsp. DG-6.</title>
        <authorList>
            <person name="Kuznetsov B.B."/>
            <person name="Ivanovsky R.N."/>
            <person name="Keppen O.I."/>
            <person name="Sukhacheva M.V."/>
            <person name="Bumazhkin B.K."/>
            <person name="Patutina E.O."/>
            <person name="Beletsky A.V."/>
            <person name="Mardanov A.V."/>
            <person name="Baslerov R.V."/>
            <person name="Panteleeva A.N."/>
            <person name="Kolganova T.V."/>
            <person name="Ravin N.V."/>
            <person name="Skryabin K.G."/>
        </authorList>
    </citation>
    <scope>NUCLEOTIDE SEQUENCE [LARGE SCALE GENOMIC DNA]</scope>
    <source>
        <strain evidence="6 7">DG-6</strain>
    </source>
</reference>
<evidence type="ECO:0000256" key="2">
    <source>
        <dbReference type="ARBA" id="ARBA00022723"/>
    </source>
</evidence>
<dbReference type="PANTHER" id="PTHR43808">
    <property type="entry name" value="ACETYLORNITHINE DEACETYLASE"/>
    <property type="match status" value="1"/>
</dbReference>
<keyword evidence="3" id="KW-0378">Hydrolase</keyword>
<dbReference type="PROSITE" id="PS00758">
    <property type="entry name" value="ARGE_DAPE_CPG2_1"/>
    <property type="match status" value="1"/>
</dbReference>
<dbReference type="AlphaFoldDB" id="E1ICG5"/>
<dbReference type="InterPro" id="IPR050072">
    <property type="entry name" value="Peptidase_M20A"/>
</dbReference>
<dbReference type="InterPro" id="IPR011650">
    <property type="entry name" value="Peptidase_M20_dimer"/>
</dbReference>
<dbReference type="STRING" id="765420.OSCT_1016"/>
<dbReference type="Pfam" id="PF01546">
    <property type="entry name" value="Peptidase_M20"/>
    <property type="match status" value="1"/>
</dbReference>
<dbReference type="SUPFAM" id="SSF55031">
    <property type="entry name" value="Bacterial exopeptidase dimerisation domain"/>
    <property type="match status" value="1"/>
</dbReference>
<dbReference type="InterPro" id="IPR001261">
    <property type="entry name" value="ArgE/DapE_CS"/>
</dbReference>
<dbReference type="InterPro" id="IPR002933">
    <property type="entry name" value="Peptidase_M20"/>
</dbReference>
<dbReference type="HOGENOM" id="CLU_051308_0_0_0"/>
<dbReference type="Gene3D" id="3.30.70.360">
    <property type="match status" value="1"/>
</dbReference>
<evidence type="ECO:0000259" key="5">
    <source>
        <dbReference type="Pfam" id="PF07687"/>
    </source>
</evidence>
<sequence length="383" mass="41531">MDIQRWRSHPAVQRAIADLSNYQPILETVIAIQQVPAPTFAEQRRGQLVADRLRSLGLHDVVQDEMGNVYARRPGTTQQPGLLVSAHLDTVFPQETDLTIRRVGERIYGPGIGDNSTGVAALLHLAQLYTQHDLPNQRDIWFVANIAEEGLGDLRGMRTVIERLRPTISNVIVLEGCDFGTLHHHAIGVRRYRIEATAPGGHSWGNFGNPSAIHTLVRLATRITDISVPRNPRTTFNIGTIEGGTSVNTIAQHASMLLDMRSVSAPALIDLVSQVDRLIRMANSEHAHVRVSAVSVGDRPSGAIAREHPLVQAAVSAYQLVGATINFQQSSTDANIPLSLSIPAVCIGITDGGNAHRTDEFILPENLGRGLHALLLLSLAASS</sequence>
<keyword evidence="4" id="KW-0862">Zinc</keyword>
<comment type="cofactor">
    <cofactor evidence="1">
        <name>Zn(2+)</name>
        <dbReference type="ChEBI" id="CHEBI:29105"/>
    </cofactor>
</comment>